<accession>A0A1R2CKJ8</accession>
<name>A0A1R2CKJ8_9CILI</name>
<reference evidence="2 3" key="1">
    <citation type="submission" date="2016-11" db="EMBL/GenBank/DDBJ databases">
        <title>The macronuclear genome of Stentor coeruleus: a giant cell with tiny introns.</title>
        <authorList>
            <person name="Slabodnick M."/>
            <person name="Ruby J.G."/>
            <person name="Reiff S.B."/>
            <person name="Swart E.C."/>
            <person name="Gosai S."/>
            <person name="Prabakaran S."/>
            <person name="Witkowska E."/>
            <person name="Larue G.E."/>
            <person name="Fisher S."/>
            <person name="Freeman R.M."/>
            <person name="Gunawardena J."/>
            <person name="Chu W."/>
            <person name="Stover N.A."/>
            <person name="Gregory B.D."/>
            <person name="Nowacki M."/>
            <person name="Derisi J."/>
            <person name="Roy S.W."/>
            <person name="Marshall W.F."/>
            <person name="Sood P."/>
        </authorList>
    </citation>
    <scope>NUCLEOTIDE SEQUENCE [LARGE SCALE GENOMIC DNA]</scope>
    <source>
        <strain evidence="2">WM001</strain>
    </source>
</reference>
<sequence length="140" mass="16096">MVSLSYFDEHLAWQQRVQKEISTAYHINPQSENPNTKLIYKIVPNDLSSNHPSSRQQLLPNLGNLNIYSEVRGKYSRPVINQNPLDLPQVKSRTSTSVISNRKSRKSSISKKSFLTEDAEGKSIQELQKMLRQERLVKTT</sequence>
<evidence type="ECO:0000313" key="3">
    <source>
        <dbReference type="Proteomes" id="UP000187209"/>
    </source>
</evidence>
<dbReference type="AlphaFoldDB" id="A0A1R2CKJ8"/>
<dbReference type="Proteomes" id="UP000187209">
    <property type="component" value="Unassembled WGS sequence"/>
</dbReference>
<proteinExistence type="predicted"/>
<evidence type="ECO:0000256" key="1">
    <source>
        <dbReference type="SAM" id="MobiDB-lite"/>
    </source>
</evidence>
<feature type="region of interest" description="Disordered" evidence="1">
    <location>
        <begin position="90"/>
        <end position="114"/>
    </location>
</feature>
<dbReference type="EMBL" id="MPUH01000123">
    <property type="protein sequence ID" value="OMJ89544.1"/>
    <property type="molecule type" value="Genomic_DNA"/>
</dbReference>
<comment type="caution">
    <text evidence="2">The sequence shown here is derived from an EMBL/GenBank/DDBJ whole genome shotgun (WGS) entry which is preliminary data.</text>
</comment>
<keyword evidence="3" id="KW-1185">Reference proteome</keyword>
<protein>
    <submittedName>
        <fullName evidence="2">Uncharacterized protein</fullName>
    </submittedName>
</protein>
<gene>
    <name evidence="2" type="ORF">SteCoe_8244</name>
</gene>
<evidence type="ECO:0000313" key="2">
    <source>
        <dbReference type="EMBL" id="OMJ89544.1"/>
    </source>
</evidence>
<organism evidence="2 3">
    <name type="scientific">Stentor coeruleus</name>
    <dbReference type="NCBI Taxonomy" id="5963"/>
    <lineage>
        <taxon>Eukaryota</taxon>
        <taxon>Sar</taxon>
        <taxon>Alveolata</taxon>
        <taxon>Ciliophora</taxon>
        <taxon>Postciliodesmatophora</taxon>
        <taxon>Heterotrichea</taxon>
        <taxon>Heterotrichida</taxon>
        <taxon>Stentoridae</taxon>
        <taxon>Stentor</taxon>
    </lineage>
</organism>